<dbReference type="GO" id="GO:0006457">
    <property type="term" value="P:protein folding"/>
    <property type="evidence" value="ECO:0007669"/>
    <property type="project" value="TreeGrafter"/>
</dbReference>
<gene>
    <name evidence="4" type="ORF">TAPDE_001629</name>
</gene>
<dbReference type="AlphaFoldDB" id="R4X899"/>
<accession>R4X899</accession>
<comment type="caution">
    <text evidence="4">The sequence shown here is derived from an EMBL/GenBank/DDBJ whole genome shotgun (WGS) entry which is preliminary data.</text>
</comment>
<dbReference type="GO" id="GO:0001671">
    <property type="term" value="F:ATPase activator activity"/>
    <property type="evidence" value="ECO:0007669"/>
    <property type="project" value="InterPro"/>
</dbReference>
<dbReference type="STRING" id="1097556.R4X899"/>
<feature type="compositionally biased region" description="Polar residues" evidence="2">
    <location>
        <begin position="163"/>
        <end position="180"/>
    </location>
</feature>
<dbReference type="SUPFAM" id="SSF55961">
    <property type="entry name" value="Bet v1-like"/>
    <property type="match status" value="1"/>
</dbReference>
<dbReference type="Pfam" id="PF08327">
    <property type="entry name" value="AHSA1"/>
    <property type="match status" value="1"/>
</dbReference>
<dbReference type="GO" id="GO:0005829">
    <property type="term" value="C:cytosol"/>
    <property type="evidence" value="ECO:0007669"/>
    <property type="project" value="TreeGrafter"/>
</dbReference>
<dbReference type="GO" id="GO:0051087">
    <property type="term" value="F:protein-folding chaperone binding"/>
    <property type="evidence" value="ECO:0007669"/>
    <property type="project" value="InterPro"/>
</dbReference>
<dbReference type="InterPro" id="IPR023393">
    <property type="entry name" value="START-like_dom_sf"/>
</dbReference>
<dbReference type="SUPFAM" id="SSF103111">
    <property type="entry name" value="Activator of Hsp90 ATPase, Aha1"/>
    <property type="match status" value="1"/>
</dbReference>
<feature type="region of interest" description="Disordered" evidence="2">
    <location>
        <begin position="161"/>
        <end position="180"/>
    </location>
</feature>
<evidence type="ECO:0000259" key="3">
    <source>
        <dbReference type="SMART" id="SM01000"/>
    </source>
</evidence>
<dbReference type="PANTHER" id="PTHR13009">
    <property type="entry name" value="HEAT SHOCK PROTEIN 90 HSP90 CO-CHAPERONE AHA-1"/>
    <property type="match status" value="1"/>
</dbReference>
<dbReference type="EMBL" id="CAHR02000058">
    <property type="protein sequence ID" value="CCG81779.1"/>
    <property type="molecule type" value="Genomic_DNA"/>
</dbReference>
<comment type="similarity">
    <text evidence="1">Belongs to the AHA1 family.</text>
</comment>
<dbReference type="InterPro" id="IPR015310">
    <property type="entry name" value="AHSA1-like_N"/>
</dbReference>
<evidence type="ECO:0000256" key="2">
    <source>
        <dbReference type="SAM" id="MobiDB-lite"/>
    </source>
</evidence>
<evidence type="ECO:0000313" key="5">
    <source>
        <dbReference type="Proteomes" id="UP000013776"/>
    </source>
</evidence>
<evidence type="ECO:0000313" key="4">
    <source>
        <dbReference type="EMBL" id="CCG81779.1"/>
    </source>
</evidence>
<name>R4X899_TAPDE</name>
<dbReference type="Gene3D" id="3.15.10.20">
    <property type="entry name" value="Activator of Hsp90 ATPase Aha1, N-terminal domain"/>
    <property type="match status" value="1"/>
</dbReference>
<dbReference type="InterPro" id="IPR036338">
    <property type="entry name" value="Aha1"/>
</dbReference>
<dbReference type="VEuPathDB" id="FungiDB:TAPDE_001629"/>
<proteinExistence type="inferred from homology"/>
<reference evidence="4 5" key="1">
    <citation type="journal article" date="2013" name="MBio">
        <title>Genome sequencing of the plant pathogen Taphrina deformans, the causal agent of peach leaf curl.</title>
        <authorList>
            <person name="Cisse O.H."/>
            <person name="Almeida J.M.G.C.F."/>
            <person name="Fonseca A."/>
            <person name="Kumar A.A."/>
            <person name="Salojaervi J."/>
            <person name="Overmyer K."/>
            <person name="Hauser P.M."/>
            <person name="Pagni M."/>
        </authorList>
    </citation>
    <scope>NUCLEOTIDE SEQUENCE [LARGE SCALE GENOMIC DNA]</scope>
    <source>
        <strain evidence="5">PYCC 5710 / ATCC 11124 / CBS 356.35 / IMI 108563 / JCM 9778 / NBRC 8474</strain>
    </source>
</reference>
<dbReference type="OrthoDB" id="567237at2759"/>
<sequence>MVLHNPGNWHWTSKDCRPWAKSWFEQELLLSAYDKKAKVAIDKLQESTGDCDIAMRKGKVITIYDIKLVLGYSGTLADEEETKVDGKITIPEVMHDNDEDDYVFEVEVFSDTKEKSAVRDLVKTDLVPRLRTLLQKFPEALVEAHGKDVLIASQAGVSPAVGTASNASNANPSTKANASLASASTSRKTVNTSSISETFEFQTLAKELYITFIDKARVAAWSRAAPNLEPTVGGKYSLFNGNIEGEFLELEENVKIAQTWRLKAWPTGHYAKLTMTFDQGLDGTNLRMVMDDVPLSQEDVVKSNFDQCKSPIDSDWTLSFSLIRSFDDDDVKIESLQLREFRTLISILDYIRPIKTTFGFGAVL</sequence>
<dbReference type="PANTHER" id="PTHR13009:SF22">
    <property type="entry name" value="LD43819P"/>
    <property type="match status" value="1"/>
</dbReference>
<dbReference type="eggNOG" id="KOG2936">
    <property type="taxonomic scope" value="Eukaryota"/>
</dbReference>
<dbReference type="Proteomes" id="UP000013776">
    <property type="component" value="Unassembled WGS sequence"/>
</dbReference>
<dbReference type="InterPro" id="IPR013538">
    <property type="entry name" value="ASHA1/2-like_C"/>
</dbReference>
<keyword evidence="5" id="KW-1185">Reference proteome</keyword>
<protein>
    <submittedName>
        <fullName evidence="4">Uncharacterized protein C1711.08</fullName>
    </submittedName>
</protein>
<dbReference type="Gene3D" id="3.30.530.20">
    <property type="match status" value="1"/>
</dbReference>
<feature type="domain" description="Activator of Hsp90 ATPase AHSA1-like N-terminal" evidence="3">
    <location>
        <begin position="13"/>
        <end position="147"/>
    </location>
</feature>
<evidence type="ECO:0000256" key="1">
    <source>
        <dbReference type="ARBA" id="ARBA00006817"/>
    </source>
</evidence>
<dbReference type="SMART" id="SM01000">
    <property type="entry name" value="Aha1_N"/>
    <property type="match status" value="1"/>
</dbReference>
<organism evidence="4 5">
    <name type="scientific">Taphrina deformans (strain PYCC 5710 / ATCC 11124 / CBS 356.35 / IMI 108563 / JCM 9778 / NBRC 8474)</name>
    <name type="common">Peach leaf curl fungus</name>
    <name type="synonym">Lalaria deformans</name>
    <dbReference type="NCBI Taxonomy" id="1097556"/>
    <lineage>
        <taxon>Eukaryota</taxon>
        <taxon>Fungi</taxon>
        <taxon>Dikarya</taxon>
        <taxon>Ascomycota</taxon>
        <taxon>Taphrinomycotina</taxon>
        <taxon>Taphrinomycetes</taxon>
        <taxon>Taphrinales</taxon>
        <taxon>Taphrinaceae</taxon>
        <taxon>Taphrina</taxon>
    </lineage>
</organism>
<dbReference type="Pfam" id="PF09229">
    <property type="entry name" value="Aha1_N"/>
    <property type="match status" value="1"/>
</dbReference>
<dbReference type="CDD" id="cd08892">
    <property type="entry name" value="SRPBCC_Aha1"/>
    <property type="match status" value="1"/>
</dbReference>